<dbReference type="InterPro" id="IPR013785">
    <property type="entry name" value="Aldolase_TIM"/>
</dbReference>
<dbReference type="PANTHER" id="PTHR21139">
    <property type="entry name" value="TRIOSEPHOSPHATE ISOMERASE"/>
    <property type="match status" value="1"/>
</dbReference>
<evidence type="ECO:0000313" key="10">
    <source>
        <dbReference type="EMBL" id="VAW95932.1"/>
    </source>
</evidence>
<evidence type="ECO:0000256" key="9">
    <source>
        <dbReference type="ARBA" id="ARBA00060517"/>
    </source>
</evidence>
<keyword evidence="5" id="KW-0312">Gluconeogenesis</keyword>
<comment type="pathway">
    <text evidence="1">Carbohydrate biosynthesis; gluconeogenesis.</text>
</comment>
<dbReference type="GO" id="GO:0006096">
    <property type="term" value="P:glycolytic process"/>
    <property type="evidence" value="ECO:0007669"/>
    <property type="project" value="UniProtKB-KW"/>
</dbReference>
<dbReference type="GO" id="GO:0006094">
    <property type="term" value="P:gluconeogenesis"/>
    <property type="evidence" value="ECO:0007669"/>
    <property type="project" value="UniProtKB-KW"/>
</dbReference>
<dbReference type="AlphaFoldDB" id="A0A3B1A7Z7"/>
<keyword evidence="7" id="KW-0324">Glycolysis</keyword>
<evidence type="ECO:0000256" key="6">
    <source>
        <dbReference type="ARBA" id="ARBA00022490"/>
    </source>
</evidence>
<comment type="similarity">
    <text evidence="2">Belongs to the triosephosphate isomerase family.</text>
</comment>
<gene>
    <name evidence="10" type="ORF">MNBD_GAMMA19-1333</name>
</gene>
<dbReference type="GO" id="GO:0019563">
    <property type="term" value="P:glycerol catabolic process"/>
    <property type="evidence" value="ECO:0007669"/>
    <property type="project" value="TreeGrafter"/>
</dbReference>
<dbReference type="CDD" id="cd00311">
    <property type="entry name" value="TIM"/>
    <property type="match status" value="1"/>
</dbReference>
<evidence type="ECO:0000256" key="2">
    <source>
        <dbReference type="ARBA" id="ARBA00007422"/>
    </source>
</evidence>
<evidence type="ECO:0000256" key="8">
    <source>
        <dbReference type="ARBA" id="ARBA00023235"/>
    </source>
</evidence>
<dbReference type="PROSITE" id="PS51440">
    <property type="entry name" value="TIM_2"/>
    <property type="match status" value="1"/>
</dbReference>
<dbReference type="GO" id="GO:0005829">
    <property type="term" value="C:cytosol"/>
    <property type="evidence" value="ECO:0007669"/>
    <property type="project" value="TreeGrafter"/>
</dbReference>
<sequence length="249" mass="26062">MRQTLVAGNWKMNGSLEANQQLLNGIKAGVAEGVSAKVVVCPPAIYIPQAASLLNGSHVSWGGQNLSQEKSGAFTGEISADMLLDQQCEYVIVGHSERRALYGESDELVAQKYGAAQAAGLIPLLCVGELLEEREAGNTESVVARQLDAVIDKVGIAAIAEGIIAYEPVWAIGTGKTASPQQAQDVHAFIRRRVAEKDAGVAEKLQILYGGSVKPDNAVELFAMTDIDGGLIGGASLDAEGFLAICRAG</sequence>
<reference evidence="10" key="1">
    <citation type="submission" date="2018-06" db="EMBL/GenBank/DDBJ databases">
        <authorList>
            <person name="Zhirakovskaya E."/>
        </authorList>
    </citation>
    <scope>NUCLEOTIDE SEQUENCE</scope>
</reference>
<name>A0A3B1A7Z7_9ZZZZ</name>
<dbReference type="EMBL" id="UOFV01000072">
    <property type="protein sequence ID" value="VAW95932.1"/>
    <property type="molecule type" value="Genomic_DNA"/>
</dbReference>
<dbReference type="InterPro" id="IPR022896">
    <property type="entry name" value="TrioseP_Isoase_bac/euk"/>
</dbReference>
<dbReference type="HAMAP" id="MF_00147_B">
    <property type="entry name" value="TIM_B"/>
    <property type="match status" value="1"/>
</dbReference>
<proteinExistence type="inferred from homology"/>
<dbReference type="SUPFAM" id="SSF51351">
    <property type="entry name" value="Triosephosphate isomerase (TIM)"/>
    <property type="match status" value="1"/>
</dbReference>
<evidence type="ECO:0000256" key="4">
    <source>
        <dbReference type="ARBA" id="ARBA00011940"/>
    </source>
</evidence>
<dbReference type="PROSITE" id="PS00171">
    <property type="entry name" value="TIM_1"/>
    <property type="match status" value="1"/>
</dbReference>
<organism evidence="10">
    <name type="scientific">hydrothermal vent metagenome</name>
    <dbReference type="NCBI Taxonomy" id="652676"/>
    <lineage>
        <taxon>unclassified sequences</taxon>
        <taxon>metagenomes</taxon>
        <taxon>ecological metagenomes</taxon>
    </lineage>
</organism>
<dbReference type="GO" id="GO:0004807">
    <property type="term" value="F:triose-phosphate isomerase activity"/>
    <property type="evidence" value="ECO:0007669"/>
    <property type="project" value="UniProtKB-EC"/>
</dbReference>
<dbReference type="InterPro" id="IPR000652">
    <property type="entry name" value="Triosephosphate_isomerase"/>
</dbReference>
<dbReference type="Gene3D" id="3.20.20.70">
    <property type="entry name" value="Aldolase class I"/>
    <property type="match status" value="1"/>
</dbReference>
<evidence type="ECO:0000256" key="1">
    <source>
        <dbReference type="ARBA" id="ARBA00004742"/>
    </source>
</evidence>
<dbReference type="PANTHER" id="PTHR21139:SF42">
    <property type="entry name" value="TRIOSEPHOSPHATE ISOMERASE"/>
    <property type="match status" value="1"/>
</dbReference>
<keyword evidence="8 10" id="KW-0413">Isomerase</keyword>
<comment type="subunit">
    <text evidence="3">Homodimer.</text>
</comment>
<keyword evidence="6" id="KW-0963">Cytoplasm</keyword>
<evidence type="ECO:0000256" key="3">
    <source>
        <dbReference type="ARBA" id="ARBA00011738"/>
    </source>
</evidence>
<evidence type="ECO:0000256" key="5">
    <source>
        <dbReference type="ARBA" id="ARBA00022432"/>
    </source>
</evidence>
<dbReference type="GO" id="GO:0046166">
    <property type="term" value="P:glyceraldehyde-3-phosphate biosynthetic process"/>
    <property type="evidence" value="ECO:0007669"/>
    <property type="project" value="TreeGrafter"/>
</dbReference>
<dbReference type="EC" id="5.3.1.1" evidence="4"/>
<dbReference type="Pfam" id="PF00121">
    <property type="entry name" value="TIM"/>
    <property type="match status" value="1"/>
</dbReference>
<dbReference type="InterPro" id="IPR035990">
    <property type="entry name" value="TIM_sf"/>
</dbReference>
<dbReference type="InterPro" id="IPR020861">
    <property type="entry name" value="Triosephosphate_isomerase_AS"/>
</dbReference>
<evidence type="ECO:0000256" key="7">
    <source>
        <dbReference type="ARBA" id="ARBA00023152"/>
    </source>
</evidence>
<dbReference type="NCBIfam" id="TIGR00419">
    <property type="entry name" value="tim"/>
    <property type="match status" value="1"/>
</dbReference>
<accession>A0A3B1A7Z7</accession>
<dbReference type="FunFam" id="3.20.20.70:FF:000020">
    <property type="entry name" value="Triosephosphate isomerase"/>
    <property type="match status" value="1"/>
</dbReference>
<protein>
    <recommendedName>
        <fullName evidence="4">triose-phosphate isomerase</fullName>
        <ecNumber evidence="4">5.3.1.1</ecNumber>
    </recommendedName>
</protein>
<comment type="pathway">
    <text evidence="9">Carbohydrate degradation; glycolysis.</text>
</comment>